<dbReference type="Proteomes" id="UP001295740">
    <property type="component" value="Unassembled WGS sequence"/>
</dbReference>
<proteinExistence type="predicted"/>
<evidence type="ECO:0000256" key="1">
    <source>
        <dbReference type="SAM" id="MobiDB-lite"/>
    </source>
</evidence>
<reference evidence="2" key="1">
    <citation type="submission" date="2023-10" db="EMBL/GenBank/DDBJ databases">
        <authorList>
            <person name="Hackl T."/>
        </authorList>
    </citation>
    <scope>NUCLEOTIDE SEQUENCE</scope>
</reference>
<comment type="caution">
    <text evidence="2">The sequence shown here is derived from an EMBL/GenBank/DDBJ whole genome shotgun (WGS) entry which is preliminary data.</text>
</comment>
<accession>A0AAI8VJQ0</accession>
<keyword evidence="3" id="KW-1185">Reference proteome</keyword>
<protein>
    <submittedName>
        <fullName evidence="2">Uu.00g131950.m01.CDS01</fullName>
    </submittedName>
</protein>
<gene>
    <name evidence="2" type="ORF">KHLLAP_LOCUS6269</name>
</gene>
<feature type="compositionally biased region" description="Polar residues" evidence="1">
    <location>
        <begin position="1"/>
        <end position="16"/>
    </location>
</feature>
<sequence>MAQNASPNVVASPSTSSKHRHGDNGFLRNMTLALLSLPVEVLELSLEHIVPEIIKTGSLRAIDIRHRQQSEALRRASLACRQLNRIATPLLYRHLAIATPEQCASLFHTLICTPALRLYGRSFACLALLRAGSRQGYRVVTNQLYRYTQQFVSYHDQSLGLSLDSLAQEVLDCIGIRCNQHDPATPMWEADRMIIPRAVIAIMLVLPCIEDCLLELPEYNLPIDANLSLSALGIPHCYHPSWGGFALSSLHTLRLQGNASISMVGEVADPVIWATSGPALPRIPNLRNLDLLYDDRVYDHGYCGPPIFNGRAHPGCVFSALNQLQQLRLTKSRAAPAQVAWSLSRCKSLTSLTWTFRQALWCIYANTSLDGILEKVRETLRHLRIESLTVGFTIGEKGADPPQIYEYSHCIMVESLSAFPCLESIVIDLMTLLEPSHLYRIQQRTNCRLSDLLPPNIERLELIEKSLDDTYGTPKYNTYHASDPAAQALLAEPLKHSKIHDRCLHLVLWTFARTCNVEQPRLRSFVFQAFRPARKVNRR</sequence>
<dbReference type="SUPFAM" id="SSF52047">
    <property type="entry name" value="RNI-like"/>
    <property type="match status" value="1"/>
</dbReference>
<evidence type="ECO:0000313" key="2">
    <source>
        <dbReference type="EMBL" id="CAJ2505801.1"/>
    </source>
</evidence>
<dbReference type="EMBL" id="CAUWAG010000007">
    <property type="protein sequence ID" value="CAJ2505801.1"/>
    <property type="molecule type" value="Genomic_DNA"/>
</dbReference>
<dbReference type="AlphaFoldDB" id="A0AAI8VJQ0"/>
<feature type="region of interest" description="Disordered" evidence="1">
    <location>
        <begin position="1"/>
        <end position="22"/>
    </location>
</feature>
<organism evidence="2 3">
    <name type="scientific">Anthostomella pinea</name>
    <dbReference type="NCBI Taxonomy" id="933095"/>
    <lineage>
        <taxon>Eukaryota</taxon>
        <taxon>Fungi</taxon>
        <taxon>Dikarya</taxon>
        <taxon>Ascomycota</taxon>
        <taxon>Pezizomycotina</taxon>
        <taxon>Sordariomycetes</taxon>
        <taxon>Xylariomycetidae</taxon>
        <taxon>Xylariales</taxon>
        <taxon>Xylariaceae</taxon>
        <taxon>Anthostomella</taxon>
    </lineage>
</organism>
<name>A0AAI8VJQ0_9PEZI</name>
<evidence type="ECO:0000313" key="3">
    <source>
        <dbReference type="Proteomes" id="UP001295740"/>
    </source>
</evidence>